<dbReference type="SUPFAM" id="SSF56112">
    <property type="entry name" value="Protein kinase-like (PK-like)"/>
    <property type="match status" value="1"/>
</dbReference>
<accession>A0AA35VIS0</accession>
<keyword evidence="3" id="KW-0677">Repeat</keyword>
<evidence type="ECO:0000256" key="1">
    <source>
        <dbReference type="ARBA" id="ARBA00004370"/>
    </source>
</evidence>
<dbReference type="PANTHER" id="PTHR45974">
    <property type="entry name" value="RECEPTOR-LIKE PROTEIN 55"/>
    <property type="match status" value="1"/>
</dbReference>
<evidence type="ECO:0000313" key="7">
    <source>
        <dbReference type="EMBL" id="CAI9269693.1"/>
    </source>
</evidence>
<dbReference type="Pfam" id="PF07714">
    <property type="entry name" value="PK_Tyr_Ser-Thr"/>
    <property type="match status" value="1"/>
</dbReference>
<dbReference type="Gene3D" id="3.30.200.20">
    <property type="entry name" value="Phosphorylase Kinase, domain 1"/>
    <property type="match status" value="1"/>
</dbReference>
<evidence type="ECO:0000256" key="5">
    <source>
        <dbReference type="ARBA" id="ARBA00023180"/>
    </source>
</evidence>
<proteinExistence type="predicted"/>
<reference evidence="7" key="1">
    <citation type="submission" date="2023-04" db="EMBL/GenBank/DDBJ databases">
        <authorList>
            <person name="Vijverberg K."/>
            <person name="Xiong W."/>
            <person name="Schranz E."/>
        </authorList>
    </citation>
    <scope>NUCLEOTIDE SEQUENCE</scope>
</reference>
<dbReference type="EMBL" id="OX465077">
    <property type="protein sequence ID" value="CAI9269693.1"/>
    <property type="molecule type" value="Genomic_DNA"/>
</dbReference>
<keyword evidence="2" id="KW-0732">Signal</keyword>
<dbReference type="AlphaFoldDB" id="A0AA35VIS0"/>
<dbReference type="PANTHER" id="PTHR45974:SF266">
    <property type="entry name" value="LEUCINE-RICH REPEAT RECEPTOR PROTEIN KINASE HPCA1"/>
    <property type="match status" value="1"/>
</dbReference>
<gene>
    <name evidence="7" type="ORF">LSALG_LOCUS10050</name>
</gene>
<dbReference type="InterPro" id="IPR001245">
    <property type="entry name" value="Ser-Thr/Tyr_kinase_cat_dom"/>
</dbReference>
<dbReference type="InterPro" id="IPR011009">
    <property type="entry name" value="Kinase-like_dom_sf"/>
</dbReference>
<keyword evidence="8" id="KW-1185">Reference proteome</keyword>
<dbReference type="Proteomes" id="UP001177003">
    <property type="component" value="Chromosome 1"/>
</dbReference>
<evidence type="ECO:0000313" key="8">
    <source>
        <dbReference type="Proteomes" id="UP001177003"/>
    </source>
</evidence>
<dbReference type="GO" id="GO:0016020">
    <property type="term" value="C:membrane"/>
    <property type="evidence" value="ECO:0007669"/>
    <property type="project" value="UniProtKB-SubCell"/>
</dbReference>
<feature type="domain" description="Serine-threonine/tyrosine-protein kinase catalytic" evidence="6">
    <location>
        <begin position="60"/>
        <end position="135"/>
    </location>
</feature>
<sequence length="362" mass="41085">MTSSLSLIMDPRTDIYEPSYGTIFGCHNVNINLKYMLKSMFRASAIRPFKQGRYQEDNHKVYTGTLPNGQLVAVKRAQLRSTQGGLEFKTNIELLSRVHHKNVDGLVGFCFDEGEQMLVYEFIVNGILKDSLSEAIWVKVVDSIHVAHLDNSSKCGYYSVDVVMGFKGDTSLAITFHHIYALDIYKDARVTDRVDVDAFLSFLLRLPRGGMVETQWNELMSILRSVTTTSSLDFLGWSHDPTDLYTVSSAHSFIDASSLIIGNVNAVWKTWVPIRLNILLWWLRLGRILTRERLSARGSGVATLVQGWVLAHPNKFEIRQSQVESILHIFLVCPSLKDIRLRIANWWDVDLPNVLSIMAYIS</sequence>
<evidence type="ECO:0000259" key="6">
    <source>
        <dbReference type="Pfam" id="PF07714"/>
    </source>
</evidence>
<evidence type="ECO:0000256" key="3">
    <source>
        <dbReference type="ARBA" id="ARBA00022737"/>
    </source>
</evidence>
<comment type="subcellular location">
    <subcellularLocation>
        <location evidence="1">Membrane</location>
    </subcellularLocation>
</comment>
<organism evidence="7 8">
    <name type="scientific">Lactuca saligna</name>
    <name type="common">Willowleaf lettuce</name>
    <dbReference type="NCBI Taxonomy" id="75948"/>
    <lineage>
        <taxon>Eukaryota</taxon>
        <taxon>Viridiplantae</taxon>
        <taxon>Streptophyta</taxon>
        <taxon>Embryophyta</taxon>
        <taxon>Tracheophyta</taxon>
        <taxon>Spermatophyta</taxon>
        <taxon>Magnoliopsida</taxon>
        <taxon>eudicotyledons</taxon>
        <taxon>Gunneridae</taxon>
        <taxon>Pentapetalae</taxon>
        <taxon>asterids</taxon>
        <taxon>campanulids</taxon>
        <taxon>Asterales</taxon>
        <taxon>Asteraceae</taxon>
        <taxon>Cichorioideae</taxon>
        <taxon>Cichorieae</taxon>
        <taxon>Lactucinae</taxon>
        <taxon>Lactuca</taxon>
    </lineage>
</organism>
<evidence type="ECO:0000256" key="2">
    <source>
        <dbReference type="ARBA" id="ARBA00022729"/>
    </source>
</evidence>
<name>A0AA35VIS0_LACSI</name>
<dbReference type="GO" id="GO:0004672">
    <property type="term" value="F:protein kinase activity"/>
    <property type="evidence" value="ECO:0007669"/>
    <property type="project" value="InterPro"/>
</dbReference>
<keyword evidence="4" id="KW-0472">Membrane</keyword>
<evidence type="ECO:0000256" key="4">
    <source>
        <dbReference type="ARBA" id="ARBA00023136"/>
    </source>
</evidence>
<protein>
    <recommendedName>
        <fullName evidence="6">Serine-threonine/tyrosine-protein kinase catalytic domain-containing protein</fullName>
    </recommendedName>
</protein>
<keyword evidence="5" id="KW-0325">Glycoprotein</keyword>